<keyword evidence="6" id="KW-0411">Iron-sulfur</keyword>
<dbReference type="EMBL" id="ABWP01000071">
    <property type="protein sequence ID" value="EEA84449.1"/>
    <property type="molecule type" value="Genomic_DNA"/>
</dbReference>
<dbReference type="RefSeq" id="WP_006440711.1">
    <property type="nucleotide sequence ID" value="NZ_DS995358.1"/>
</dbReference>
<dbReference type="InterPro" id="IPR016454">
    <property type="entry name" value="Cysteine_dSase"/>
</dbReference>
<comment type="caution">
    <text evidence="9">The sequence shown here is derived from an EMBL/GenBank/DDBJ whole genome shotgun (WGS) entry which is preliminary data.</text>
</comment>
<feature type="domain" description="Aminotransferase class V" evidence="8">
    <location>
        <begin position="3"/>
        <end position="362"/>
    </location>
</feature>
<dbReference type="InterPro" id="IPR000192">
    <property type="entry name" value="Aminotrans_V_dom"/>
</dbReference>
<keyword evidence="10" id="KW-1185">Reference proteome</keyword>
<evidence type="ECO:0000256" key="4">
    <source>
        <dbReference type="ARBA" id="ARBA00022898"/>
    </source>
</evidence>
<dbReference type="OrthoDB" id="9808002at2"/>
<dbReference type="SUPFAM" id="SSF53383">
    <property type="entry name" value="PLP-dependent transferases"/>
    <property type="match status" value="1"/>
</dbReference>
<dbReference type="InterPro" id="IPR015421">
    <property type="entry name" value="PyrdxlP-dep_Trfase_major"/>
</dbReference>
<keyword evidence="5" id="KW-0408">Iron</keyword>
<dbReference type="PANTHER" id="PTHR11601">
    <property type="entry name" value="CYSTEINE DESULFURYLASE FAMILY MEMBER"/>
    <property type="match status" value="1"/>
</dbReference>
<evidence type="ECO:0000313" key="10">
    <source>
        <dbReference type="Proteomes" id="UP000003178"/>
    </source>
</evidence>
<dbReference type="GO" id="GO:0031071">
    <property type="term" value="F:cysteine desulfurase activity"/>
    <property type="evidence" value="ECO:0007669"/>
    <property type="project" value="UniProtKB-ARBA"/>
</dbReference>
<gene>
    <name evidence="9" type="ORF">CLOHIR_01849</name>
</gene>
<dbReference type="Gene3D" id="3.90.1150.10">
    <property type="entry name" value="Aspartate Aminotransferase, domain 1"/>
    <property type="match status" value="1"/>
</dbReference>
<dbReference type="PIRSF" id="PIRSF005572">
    <property type="entry name" value="NifS"/>
    <property type="match status" value="1"/>
</dbReference>
<keyword evidence="3" id="KW-0479">Metal-binding</keyword>
<evidence type="ECO:0000256" key="2">
    <source>
        <dbReference type="ARBA" id="ARBA00006490"/>
    </source>
</evidence>
<dbReference type="HOGENOM" id="CLU_003433_0_0_9"/>
<dbReference type="PROSITE" id="PS00595">
    <property type="entry name" value="AA_TRANSFER_CLASS_5"/>
    <property type="match status" value="1"/>
</dbReference>
<dbReference type="InterPro" id="IPR020578">
    <property type="entry name" value="Aminotrans_V_PyrdxlP_BS"/>
</dbReference>
<dbReference type="GO" id="GO:0051536">
    <property type="term" value="F:iron-sulfur cluster binding"/>
    <property type="evidence" value="ECO:0007669"/>
    <property type="project" value="UniProtKB-KW"/>
</dbReference>
<dbReference type="GO" id="GO:0008483">
    <property type="term" value="F:transaminase activity"/>
    <property type="evidence" value="ECO:0007669"/>
    <property type="project" value="UniProtKB-KW"/>
</dbReference>
<dbReference type="Pfam" id="PF00266">
    <property type="entry name" value="Aminotran_5"/>
    <property type="match status" value="1"/>
</dbReference>
<evidence type="ECO:0000256" key="1">
    <source>
        <dbReference type="ARBA" id="ARBA00001933"/>
    </source>
</evidence>
<evidence type="ECO:0000259" key="8">
    <source>
        <dbReference type="Pfam" id="PF00266"/>
    </source>
</evidence>
<evidence type="ECO:0000256" key="7">
    <source>
        <dbReference type="RuleBase" id="RU004504"/>
    </source>
</evidence>
<dbReference type="eggNOG" id="COG1104">
    <property type="taxonomic scope" value="Bacteria"/>
</dbReference>
<sequence>MGIYLDNSATTKPYQEVVDSMVKSLTEDYENPSAAHRMGMKIEKNIKEIRRNIAKTLGAKEKEIIFTSGGTECNNSIIRSCANLNKQRGKHIISTSIEHPSVLNTLEDLEKDGFEVTYLPVNSEGKICVEDLEKNLREDTILVSVMFVNNEVGSIQPIKEIGNLLKNRKNKVFFHVDAVQGYGKVDFRPSRYNIDFMSVSAHKIHGPKGIGFMYIKDGINFKPLMTGGGQESNLRSGTENVPGIYGIGAAISKLFLDLNGSIEKMNSLKNLLKEEISKNIDGIKVNSPKDGVCHILNVSFEDVRGEVLLHYLEQKEVYVSTGSACSSKKKGSHVLNAMGLTPDEIEGAIRFSLSDMNTEEEIVKAVEILKDSVEDLRKIIRIRR</sequence>
<organism evidence="9 10">
    <name type="scientific">Peptacetobacter hiranonis (strain DSM 13275 / JCM 10541 / KCTC 15199 / TO-931)</name>
    <name type="common">Clostridium hiranonis</name>
    <dbReference type="NCBI Taxonomy" id="500633"/>
    <lineage>
        <taxon>Bacteria</taxon>
        <taxon>Bacillati</taxon>
        <taxon>Bacillota</taxon>
        <taxon>Clostridia</taxon>
        <taxon>Peptostreptococcales</taxon>
        <taxon>Peptostreptococcaceae</taxon>
        <taxon>Peptacetobacter</taxon>
    </lineage>
</organism>
<protein>
    <submittedName>
        <fullName evidence="9">Aminotransferase, class V</fullName>
    </submittedName>
</protein>
<dbReference type="AlphaFoldDB" id="B6G143"/>
<reference evidence="9 10" key="1">
    <citation type="submission" date="2008-09" db="EMBL/GenBank/DDBJ databases">
        <authorList>
            <person name="Fulton L."/>
            <person name="Clifton S."/>
            <person name="Fulton B."/>
            <person name="Xu J."/>
            <person name="Minx P."/>
            <person name="Pepin K.H."/>
            <person name="Johnson M."/>
            <person name="Thiruvilangam P."/>
            <person name="Bhonagiri V."/>
            <person name="Nash W.E."/>
            <person name="Mardis E.R."/>
            <person name="Wilson R.K."/>
        </authorList>
    </citation>
    <scope>NUCLEOTIDE SEQUENCE [LARGE SCALE GENOMIC DNA]</scope>
    <source>
        <strain evidence="9 10">DSM 13275</strain>
    </source>
</reference>
<keyword evidence="9" id="KW-0032">Aminotransferase</keyword>
<keyword evidence="9" id="KW-0808">Transferase</keyword>
<dbReference type="InterPro" id="IPR015422">
    <property type="entry name" value="PyrdxlP-dep_Trfase_small"/>
</dbReference>
<reference evidence="9 10" key="2">
    <citation type="submission" date="2008-10" db="EMBL/GenBank/DDBJ databases">
        <title>Draft genome sequence of Clostridium hiranonis (DSM 13275).</title>
        <authorList>
            <person name="Sudarsanam P."/>
            <person name="Ley R."/>
            <person name="Guruge J."/>
            <person name="Turnbaugh P.J."/>
            <person name="Mahowald M."/>
            <person name="Liep D."/>
            <person name="Gordon J."/>
        </authorList>
    </citation>
    <scope>NUCLEOTIDE SEQUENCE [LARGE SCALE GENOMIC DNA]</scope>
    <source>
        <strain evidence="9 10">DSM 13275</strain>
    </source>
</reference>
<dbReference type="Gene3D" id="3.40.640.10">
    <property type="entry name" value="Type I PLP-dependent aspartate aminotransferase-like (Major domain)"/>
    <property type="match status" value="1"/>
</dbReference>
<proteinExistence type="inferred from homology"/>
<evidence type="ECO:0000313" key="9">
    <source>
        <dbReference type="EMBL" id="EEA84449.1"/>
    </source>
</evidence>
<evidence type="ECO:0000256" key="3">
    <source>
        <dbReference type="ARBA" id="ARBA00022723"/>
    </source>
</evidence>
<dbReference type="GO" id="GO:0046872">
    <property type="term" value="F:metal ion binding"/>
    <property type="evidence" value="ECO:0007669"/>
    <property type="project" value="UniProtKB-KW"/>
</dbReference>
<evidence type="ECO:0000256" key="6">
    <source>
        <dbReference type="ARBA" id="ARBA00023014"/>
    </source>
</evidence>
<comment type="similarity">
    <text evidence="2">Belongs to the class-V pyridoxal-phosphate-dependent aminotransferase family. NifS/IscS subfamily.</text>
</comment>
<accession>B6G143</accession>
<dbReference type="InterPro" id="IPR015424">
    <property type="entry name" value="PyrdxlP-dep_Trfase"/>
</dbReference>
<dbReference type="Proteomes" id="UP000003178">
    <property type="component" value="Unassembled WGS sequence"/>
</dbReference>
<dbReference type="PANTHER" id="PTHR11601:SF50">
    <property type="entry name" value="CYSTEINE DESULFURASE ISCS 2-RELATED"/>
    <property type="match status" value="1"/>
</dbReference>
<keyword evidence="4" id="KW-0663">Pyridoxal phosphate</keyword>
<dbReference type="Gene3D" id="1.10.260.50">
    <property type="match status" value="1"/>
</dbReference>
<name>B6G143_PEPHT</name>
<evidence type="ECO:0000256" key="5">
    <source>
        <dbReference type="ARBA" id="ARBA00023004"/>
    </source>
</evidence>
<dbReference type="FunFam" id="3.40.640.10:FF:000084">
    <property type="entry name" value="IscS-like cysteine desulfurase"/>
    <property type="match status" value="1"/>
</dbReference>
<dbReference type="STRING" id="500633.CLOHIR_01849"/>
<comment type="cofactor">
    <cofactor evidence="1 7">
        <name>pyridoxal 5'-phosphate</name>
        <dbReference type="ChEBI" id="CHEBI:597326"/>
    </cofactor>
</comment>